<protein>
    <recommendedName>
        <fullName evidence="3">NACHT domain-containing protein</fullName>
    </recommendedName>
</protein>
<sequence length="1014" mass="112946">MSLRDRLDLRELGVLTETEPNVRDLLNFLESQARLTYCLFLPLTANAELTVQSKIRERAGYGVYLQQLANLRGQVSGPLADLYDDLASKQLEASTTLLGGRSIMDWRNYLSHGGIAPSADGFDINILVRHVENINELISAVGDNVELRPPQAGGFVELDCQGSVVLNPLLWATDHSMGFFQEILTDGEEVTAVYVMLDRKTPEIEQQLTPSMEEAVKRFVSSGQSAEAGEIRRFKKAIIEDAGAFSDGKWPVQFDVDSTRSPFVARWRRRTSEGIEERADLFSINAGDNSRKWRRSGEDGPWFSYKAFVKDIANWNTLIPRLEESLDEKIREHEEWDRQNFGEFSVLSNLTLPERTVREVEVIGRSFSALSSRGSTGITHRLDESAQQYTGVPQVYFLSGEAGVGKTYTLLTIASQRYSLLRKGAEDVPAFLYMDCSGLRLSSLHAAINSAVASTLILTADRVMTLCRTGLMVVIVDGFDELLGGAGYGNALQVLRPTLRKLEGSGTLLISARSAYLANQYRDSLNELQSVEDVAEHLILQMERWSVPQIGSFFEANSHWAMYRGRLSNEDLQLLGLPFFARVFDRFVNDNSGRDPHRSTDLVGLLLNAYLDRELRKLQQANLPEVEFDDLHSLLVECAGMMLESGSRELQREDFNMCAMVAFNRESFAGRLQALQARLSVLCGISSRQGEDELLFSFDHEIYFDSLIIDFLISNVLLPWASAASVRAAFDREVFAETVMRGLVSREPERCYDVIRELGGLGARLGGNLSSNIGALLCEYIGHGRPLGLSSLVNLSMVTLDLSHLSFGTIEFVGCEINCLRLNASFGSLVLRDTRINAIQVVRGASSRGLENVNFSFSGALELGELTVLSEDGSRVSEIFDQELQVLESLHAMGVQGVLPYIEEWRRSSPGPLEAFSINVLNKFIGRRTMVFIVEEKSLLPGRGAPKWLSSPDDERWARFVAALEGSGAGQRKRINASGVAKSQVSFLVRPAELAKREDQTDPRVREFWRIVSA</sequence>
<evidence type="ECO:0000313" key="2">
    <source>
        <dbReference type="Proteomes" id="UP000639051"/>
    </source>
</evidence>
<keyword evidence="2" id="KW-1185">Reference proteome</keyword>
<organism evidence="1 2">
    <name type="scientific">Sinomonas cellulolyticus</name>
    <dbReference type="NCBI Taxonomy" id="2801916"/>
    <lineage>
        <taxon>Bacteria</taxon>
        <taxon>Bacillati</taxon>
        <taxon>Actinomycetota</taxon>
        <taxon>Actinomycetes</taxon>
        <taxon>Micrococcales</taxon>
        <taxon>Micrococcaceae</taxon>
        <taxon>Sinomonas</taxon>
    </lineage>
</organism>
<evidence type="ECO:0000313" key="1">
    <source>
        <dbReference type="EMBL" id="MBL0705081.1"/>
    </source>
</evidence>
<comment type="caution">
    <text evidence="1">The sequence shown here is derived from an EMBL/GenBank/DDBJ whole genome shotgun (WGS) entry which is preliminary data.</text>
</comment>
<dbReference type="Gene3D" id="3.40.50.300">
    <property type="entry name" value="P-loop containing nucleotide triphosphate hydrolases"/>
    <property type="match status" value="1"/>
</dbReference>
<dbReference type="SUPFAM" id="SSF52540">
    <property type="entry name" value="P-loop containing nucleoside triphosphate hydrolases"/>
    <property type="match status" value="1"/>
</dbReference>
<reference evidence="1 2" key="1">
    <citation type="submission" date="2021-01" db="EMBL/GenBank/DDBJ databases">
        <title>Genome public.</title>
        <authorList>
            <person name="Liu C."/>
            <person name="Sun Q."/>
        </authorList>
    </citation>
    <scope>NUCLEOTIDE SEQUENCE [LARGE SCALE GENOMIC DNA]</scope>
    <source>
        <strain evidence="1 2">JC656</strain>
    </source>
</reference>
<accession>A0ABS1K0A4</accession>
<dbReference type="RefSeq" id="WP_189695294.1">
    <property type="nucleotide sequence ID" value="NZ_BNCM01000022.1"/>
</dbReference>
<gene>
    <name evidence="1" type="ORF">JJE72_06115</name>
</gene>
<dbReference type="EMBL" id="JAERRC010000018">
    <property type="protein sequence ID" value="MBL0705081.1"/>
    <property type="molecule type" value="Genomic_DNA"/>
</dbReference>
<dbReference type="Proteomes" id="UP000639051">
    <property type="component" value="Unassembled WGS sequence"/>
</dbReference>
<name>A0ABS1K0A4_9MICC</name>
<evidence type="ECO:0008006" key="3">
    <source>
        <dbReference type="Google" id="ProtNLM"/>
    </source>
</evidence>
<proteinExistence type="predicted"/>
<dbReference type="InterPro" id="IPR027417">
    <property type="entry name" value="P-loop_NTPase"/>
</dbReference>